<dbReference type="EMBL" id="CAJHJT010000034">
    <property type="protein sequence ID" value="CAD7006193.1"/>
    <property type="molecule type" value="Genomic_DNA"/>
</dbReference>
<keyword evidence="2" id="KW-1185">Reference proteome</keyword>
<name>A0A811V980_CERCA</name>
<dbReference type="AlphaFoldDB" id="A0A811V980"/>
<dbReference type="Proteomes" id="UP000606786">
    <property type="component" value="Unassembled WGS sequence"/>
</dbReference>
<evidence type="ECO:0000313" key="2">
    <source>
        <dbReference type="Proteomes" id="UP000606786"/>
    </source>
</evidence>
<organism evidence="1 2">
    <name type="scientific">Ceratitis capitata</name>
    <name type="common">Mediterranean fruit fly</name>
    <name type="synonym">Tephritis capitata</name>
    <dbReference type="NCBI Taxonomy" id="7213"/>
    <lineage>
        <taxon>Eukaryota</taxon>
        <taxon>Metazoa</taxon>
        <taxon>Ecdysozoa</taxon>
        <taxon>Arthropoda</taxon>
        <taxon>Hexapoda</taxon>
        <taxon>Insecta</taxon>
        <taxon>Pterygota</taxon>
        <taxon>Neoptera</taxon>
        <taxon>Endopterygota</taxon>
        <taxon>Diptera</taxon>
        <taxon>Brachycera</taxon>
        <taxon>Muscomorpha</taxon>
        <taxon>Tephritoidea</taxon>
        <taxon>Tephritidae</taxon>
        <taxon>Ceratitis</taxon>
        <taxon>Ceratitis</taxon>
    </lineage>
</organism>
<reference evidence="1" key="1">
    <citation type="submission" date="2020-11" db="EMBL/GenBank/DDBJ databases">
        <authorList>
            <person name="Whitehead M."/>
        </authorList>
    </citation>
    <scope>NUCLEOTIDE SEQUENCE</scope>
    <source>
        <strain evidence="1">EGII</strain>
    </source>
</reference>
<sequence>MYVHALTYVLLQCETLSTPTPKQKIYNNNSNKNKNSNNFIAYSSTISKKRSKEKNKNSQFVGVLGSTTNLQNENQLTNFNRNSRFNCCSPLSRCQKRRFFV</sequence>
<proteinExistence type="predicted"/>
<comment type="caution">
    <text evidence="1">The sequence shown here is derived from an EMBL/GenBank/DDBJ whole genome shotgun (WGS) entry which is preliminary data.</text>
</comment>
<gene>
    <name evidence="1" type="ORF">CCAP1982_LOCUS14522</name>
</gene>
<evidence type="ECO:0000313" key="1">
    <source>
        <dbReference type="EMBL" id="CAD7006193.1"/>
    </source>
</evidence>
<protein>
    <submittedName>
        <fullName evidence="1">(Mediterranean fruit fly) hypothetical protein</fullName>
    </submittedName>
</protein>
<accession>A0A811V980</accession>